<evidence type="ECO:0000313" key="2">
    <source>
        <dbReference type="Proteomes" id="UP000006695"/>
    </source>
</evidence>
<dbReference type="Pfam" id="PF11848">
    <property type="entry name" value="DUF3368"/>
    <property type="match status" value="1"/>
</dbReference>
<protein>
    <recommendedName>
        <fullName evidence="3">PIN domain-containing protein</fullName>
    </recommendedName>
</protein>
<proteinExistence type="predicted"/>
<gene>
    <name evidence="1" type="ordered locus">Gura_4387</name>
</gene>
<reference evidence="1 2" key="1">
    <citation type="submission" date="2007-05" db="EMBL/GenBank/DDBJ databases">
        <title>Complete sequence of Geobacter uraniireducens Rf4.</title>
        <authorList>
            <consortium name="US DOE Joint Genome Institute"/>
            <person name="Copeland A."/>
            <person name="Lucas S."/>
            <person name="Lapidus A."/>
            <person name="Barry K."/>
            <person name="Detter J.C."/>
            <person name="Glavina del Rio T."/>
            <person name="Hammon N."/>
            <person name="Israni S."/>
            <person name="Dalin E."/>
            <person name="Tice H."/>
            <person name="Pitluck S."/>
            <person name="Chertkov O."/>
            <person name="Brettin T."/>
            <person name="Bruce D."/>
            <person name="Han C."/>
            <person name="Schmutz J."/>
            <person name="Larimer F."/>
            <person name="Land M."/>
            <person name="Hauser L."/>
            <person name="Kyrpides N."/>
            <person name="Mikhailova N."/>
            <person name="Shelobolina E."/>
            <person name="Aklujkar M."/>
            <person name="Lovley D."/>
            <person name="Richardson P."/>
        </authorList>
    </citation>
    <scope>NUCLEOTIDE SEQUENCE [LARGE SCALE GENOMIC DNA]</scope>
    <source>
        <strain evidence="1 2">Rf4</strain>
    </source>
</reference>
<evidence type="ECO:0000313" key="1">
    <source>
        <dbReference type="EMBL" id="ABQ28530.1"/>
    </source>
</evidence>
<organism evidence="1 2">
    <name type="scientific">Geotalea uraniireducens (strain Rf4)</name>
    <name type="common">Geobacter uraniireducens</name>
    <dbReference type="NCBI Taxonomy" id="351605"/>
    <lineage>
        <taxon>Bacteria</taxon>
        <taxon>Pseudomonadati</taxon>
        <taxon>Thermodesulfobacteriota</taxon>
        <taxon>Desulfuromonadia</taxon>
        <taxon>Geobacterales</taxon>
        <taxon>Geobacteraceae</taxon>
        <taxon>Geotalea</taxon>
    </lineage>
</organism>
<dbReference type="InterPro" id="IPR021799">
    <property type="entry name" value="PIN-like_prokaryotic"/>
</dbReference>
<dbReference type="STRING" id="351605.Gura_4387"/>
<dbReference type="HOGENOM" id="CLU_131358_1_0_7"/>
<dbReference type="InterPro" id="IPR029060">
    <property type="entry name" value="PIN-like_dom_sf"/>
</dbReference>
<dbReference type="AlphaFoldDB" id="A5G9R2"/>
<dbReference type="KEGG" id="gur:Gura_4387"/>
<evidence type="ECO:0008006" key="3">
    <source>
        <dbReference type="Google" id="ProtNLM"/>
    </source>
</evidence>
<keyword evidence="2" id="KW-1185">Reference proteome</keyword>
<dbReference type="Proteomes" id="UP000006695">
    <property type="component" value="Chromosome"/>
</dbReference>
<dbReference type="SUPFAM" id="SSF88723">
    <property type="entry name" value="PIN domain-like"/>
    <property type="match status" value="1"/>
</dbReference>
<accession>A5G9R2</accession>
<dbReference type="EMBL" id="CP000698">
    <property type="protein sequence ID" value="ABQ28530.1"/>
    <property type="molecule type" value="Genomic_DNA"/>
</dbReference>
<name>A5G9R2_GEOUR</name>
<sequence>MAFGRPFLILLADTSILIDLEYVGGIEVLPQLAPCEVLDVVLVECEHGDQPDLVQKIIRSGITVIETSFELAERATAMRRRGVSTNDMMTVCYAQEHDRVVLAGDRSLRERCEEEGVDFRGSIWIVQEAHRLGLVNAVELLRWLSVWPTVGRRLPPEEIEKLRQKLSVS</sequence>